<evidence type="ECO:0000256" key="3">
    <source>
        <dbReference type="ARBA" id="ARBA00022989"/>
    </source>
</evidence>
<protein>
    <submittedName>
        <fullName evidence="6">YkvA family protein</fullName>
    </submittedName>
</protein>
<keyword evidence="3" id="KW-1133">Transmembrane helix</keyword>
<keyword evidence="7" id="KW-1185">Reference proteome</keyword>
<accession>A0ABY6BEK7</accession>
<evidence type="ECO:0000256" key="1">
    <source>
        <dbReference type="ARBA" id="ARBA00004127"/>
    </source>
</evidence>
<dbReference type="Proteomes" id="UP001064632">
    <property type="component" value="Chromosome"/>
</dbReference>
<keyword evidence="2" id="KW-0812">Transmembrane</keyword>
<dbReference type="EMBL" id="CP104694">
    <property type="protein sequence ID" value="UXI68468.1"/>
    <property type="molecule type" value="Genomic_DNA"/>
</dbReference>
<evidence type="ECO:0000313" key="6">
    <source>
        <dbReference type="EMBL" id="UXI68468.1"/>
    </source>
</evidence>
<name>A0ABY6BEK7_9GAMM</name>
<evidence type="ECO:0000256" key="2">
    <source>
        <dbReference type="ARBA" id="ARBA00022692"/>
    </source>
</evidence>
<proteinExistence type="predicted"/>
<dbReference type="RefSeq" id="WP_261695428.1">
    <property type="nucleotide sequence ID" value="NZ_CP104694.1"/>
</dbReference>
<gene>
    <name evidence="6" type="ORF">N4264_02105</name>
</gene>
<dbReference type="InterPro" id="IPR010652">
    <property type="entry name" value="DUF1232"/>
</dbReference>
<sequence>MSLTITIELGDADLQHFIDGMRKAQDEARHLSAQQVTDAAKRLLADSAGCAVPAFIGERLGKLGAMIEMVHDAGWALPDEDKQRVLSALTYFADPKDVIPDTVPVLGFLDDAIMIELCVRELKHELDAYEDFCDFRTSEARRLGVDASDHDVQRADWLEGRRDELQDRMRRRRRDSYSGAGGGWRPTLFKFG</sequence>
<evidence type="ECO:0000256" key="4">
    <source>
        <dbReference type="ARBA" id="ARBA00023136"/>
    </source>
</evidence>
<organism evidence="6 7">
    <name type="scientific">Tahibacter amnicola</name>
    <dbReference type="NCBI Taxonomy" id="2976241"/>
    <lineage>
        <taxon>Bacteria</taxon>
        <taxon>Pseudomonadati</taxon>
        <taxon>Pseudomonadota</taxon>
        <taxon>Gammaproteobacteria</taxon>
        <taxon>Lysobacterales</taxon>
        <taxon>Rhodanobacteraceae</taxon>
        <taxon>Tahibacter</taxon>
    </lineage>
</organism>
<comment type="subcellular location">
    <subcellularLocation>
        <location evidence="1">Endomembrane system</location>
        <topology evidence="1">Multi-pass membrane protein</topology>
    </subcellularLocation>
</comment>
<feature type="domain" description="DUF1232" evidence="5">
    <location>
        <begin position="85"/>
        <end position="115"/>
    </location>
</feature>
<dbReference type="Pfam" id="PF06803">
    <property type="entry name" value="DUF1232"/>
    <property type="match status" value="1"/>
</dbReference>
<keyword evidence="4" id="KW-0472">Membrane</keyword>
<evidence type="ECO:0000313" key="7">
    <source>
        <dbReference type="Proteomes" id="UP001064632"/>
    </source>
</evidence>
<reference evidence="6" key="1">
    <citation type="submission" date="2022-09" db="EMBL/GenBank/DDBJ databases">
        <title>Tahibacter sp. nov., isolated from a fresh water.</title>
        <authorList>
            <person name="Baek J.H."/>
            <person name="Lee J.K."/>
            <person name="Kim J.M."/>
            <person name="Jeon C.O."/>
        </authorList>
    </citation>
    <scope>NUCLEOTIDE SEQUENCE</scope>
    <source>
        <strain evidence="6">W38</strain>
    </source>
</reference>
<evidence type="ECO:0000259" key="5">
    <source>
        <dbReference type="Pfam" id="PF06803"/>
    </source>
</evidence>